<evidence type="ECO:0000313" key="3">
    <source>
        <dbReference type="Proteomes" id="UP000181909"/>
    </source>
</evidence>
<dbReference type="InterPro" id="IPR007278">
    <property type="entry name" value="DUF397"/>
</dbReference>
<feature type="domain" description="DUF397" evidence="1">
    <location>
        <begin position="9"/>
        <end position="60"/>
    </location>
</feature>
<accession>A0A1K2EEC4</accession>
<gene>
    <name evidence="2" type="ORF">SAMN02787144_101922</name>
</gene>
<dbReference type="AlphaFoldDB" id="A0A1K2EEC4"/>
<dbReference type="RefSeq" id="WP_079179650.1">
    <property type="nucleotide sequence ID" value="NZ_CP108276.1"/>
</dbReference>
<dbReference type="STRING" id="1893.SAMN02787144_101922"/>
<evidence type="ECO:0000313" key="2">
    <source>
        <dbReference type="EMBL" id="SFY34055.1"/>
    </source>
</evidence>
<evidence type="ECO:0000259" key="1">
    <source>
        <dbReference type="Pfam" id="PF04149"/>
    </source>
</evidence>
<protein>
    <recommendedName>
        <fullName evidence="1">DUF397 domain-containing protein</fullName>
    </recommendedName>
</protein>
<organism evidence="2 3">
    <name type="scientific">Streptomyces atratus</name>
    <dbReference type="NCBI Taxonomy" id="1893"/>
    <lineage>
        <taxon>Bacteria</taxon>
        <taxon>Bacillati</taxon>
        <taxon>Actinomycetota</taxon>
        <taxon>Actinomycetes</taxon>
        <taxon>Kitasatosporales</taxon>
        <taxon>Streptomycetaceae</taxon>
        <taxon>Streptomyces</taxon>
    </lineage>
</organism>
<reference evidence="2 3" key="1">
    <citation type="submission" date="2016-11" db="EMBL/GenBank/DDBJ databases">
        <authorList>
            <person name="Jaros S."/>
            <person name="Januszkiewicz K."/>
            <person name="Wedrychowicz H."/>
        </authorList>
    </citation>
    <scope>NUCLEOTIDE SEQUENCE [LARGE SCALE GENOMIC DNA]</scope>
    <source>
        <strain evidence="2 3">OK807</strain>
    </source>
</reference>
<sequence length="68" mass="7094">MTTEITTAFSKSSYSDQQGDCLEIAETADGGRAIRDSKSLPGPLLHLGSGPWSTFLTAVKADAFSADA</sequence>
<dbReference type="EMBL" id="FPJO01000019">
    <property type="protein sequence ID" value="SFY34055.1"/>
    <property type="molecule type" value="Genomic_DNA"/>
</dbReference>
<name>A0A1K2EEC4_STRAR</name>
<dbReference type="OrthoDB" id="4327125at2"/>
<proteinExistence type="predicted"/>
<dbReference type="Proteomes" id="UP000181909">
    <property type="component" value="Unassembled WGS sequence"/>
</dbReference>
<dbReference type="Pfam" id="PF04149">
    <property type="entry name" value="DUF397"/>
    <property type="match status" value="1"/>
</dbReference>